<name>A0A1M6XKR4_9FIRM</name>
<keyword evidence="2" id="KW-1185">Reference proteome</keyword>
<reference evidence="2" key="1">
    <citation type="submission" date="2016-11" db="EMBL/GenBank/DDBJ databases">
        <authorList>
            <person name="Varghese N."/>
            <person name="Submissions S."/>
        </authorList>
    </citation>
    <scope>NUCLEOTIDE SEQUENCE [LARGE SCALE GENOMIC DNA]</scope>
    <source>
        <strain evidence="2">DSM 10349</strain>
    </source>
</reference>
<evidence type="ECO:0000313" key="2">
    <source>
        <dbReference type="Proteomes" id="UP000183997"/>
    </source>
</evidence>
<sequence>MHEIRNNKRLFFYLLVLLIVCLTIMPSFPASLNATELNEIKDPAIKELNNYNSPLLMSPLDVKQKSEMDDISNNLVFESENINPMNYANITYPTNSYINNFPIRNKSGLYIAGFSSKSGKNLLRFSYGGASLLLSPSESVSVTGKVYQNTISYKDIYPYTEFRYTVEKSYLKEDIIVQKYTGKSDFHFKVDISNVLYKKKYNGEIHFFDPSSDNPLFYMPKPYALDKNSNRCDLVNVELSKAGLLTVSVDPEWLKKAVYPVIIDPTFILLNATFSRSSVAYEQDGSQVAVNQPRYEAGKFGQALMVEEGTTNLLTANQSSLEDSLPTGFVGDGGFVTWSTSTSKSGSACMRIDTNTTDV</sequence>
<accession>A0A1M6XKR4</accession>
<proteinExistence type="predicted"/>
<dbReference type="Proteomes" id="UP000183997">
    <property type="component" value="Unassembled WGS sequence"/>
</dbReference>
<protein>
    <submittedName>
        <fullName evidence="1">Uncharacterized protein</fullName>
    </submittedName>
</protein>
<gene>
    <name evidence="1" type="ORF">SAMN02745123_04048</name>
</gene>
<feature type="non-terminal residue" evidence="1">
    <location>
        <position position="359"/>
    </location>
</feature>
<dbReference type="STRING" id="1121421.SAMN02745123_04048"/>
<dbReference type="AlphaFoldDB" id="A0A1M6XKR4"/>
<organism evidence="1 2">
    <name type="scientific">Desulforamulus aeronauticus DSM 10349</name>
    <dbReference type="NCBI Taxonomy" id="1121421"/>
    <lineage>
        <taxon>Bacteria</taxon>
        <taxon>Bacillati</taxon>
        <taxon>Bacillota</taxon>
        <taxon>Clostridia</taxon>
        <taxon>Eubacteriales</taxon>
        <taxon>Peptococcaceae</taxon>
        <taxon>Desulforamulus</taxon>
    </lineage>
</organism>
<evidence type="ECO:0000313" key="1">
    <source>
        <dbReference type="EMBL" id="SHL06496.1"/>
    </source>
</evidence>
<dbReference type="EMBL" id="FRAR01000056">
    <property type="protein sequence ID" value="SHL06496.1"/>
    <property type="molecule type" value="Genomic_DNA"/>
</dbReference>